<feature type="transmembrane region" description="Helical" evidence="6">
    <location>
        <begin position="12"/>
        <end position="37"/>
    </location>
</feature>
<feature type="transmembrane region" description="Helical" evidence="6">
    <location>
        <begin position="99"/>
        <end position="121"/>
    </location>
</feature>
<dbReference type="InterPro" id="IPR001851">
    <property type="entry name" value="ABC_transp_permease"/>
</dbReference>
<dbReference type="GO" id="GO:0022857">
    <property type="term" value="F:transmembrane transporter activity"/>
    <property type="evidence" value="ECO:0007669"/>
    <property type="project" value="InterPro"/>
</dbReference>
<dbReference type="PANTHER" id="PTHR32196">
    <property type="entry name" value="ABC TRANSPORTER PERMEASE PROTEIN YPHD-RELATED-RELATED"/>
    <property type="match status" value="1"/>
</dbReference>
<feature type="transmembrane region" description="Helical" evidence="6">
    <location>
        <begin position="275"/>
        <end position="296"/>
    </location>
</feature>
<evidence type="ECO:0000256" key="3">
    <source>
        <dbReference type="ARBA" id="ARBA00022692"/>
    </source>
</evidence>
<feature type="transmembrane region" description="Helical" evidence="6">
    <location>
        <begin position="128"/>
        <end position="150"/>
    </location>
</feature>
<feature type="transmembrane region" description="Helical" evidence="6">
    <location>
        <begin position="170"/>
        <end position="194"/>
    </location>
</feature>
<dbReference type="CDD" id="cd06579">
    <property type="entry name" value="TM_PBP1_transp_AraH_like"/>
    <property type="match status" value="1"/>
</dbReference>
<keyword evidence="5 6" id="KW-0472">Membrane</keyword>
<gene>
    <name evidence="7" type="ORF">ENL39_05145</name>
</gene>
<reference evidence="7" key="1">
    <citation type="journal article" date="2020" name="mSystems">
        <title>Genome- and Community-Level Interaction Insights into Carbon Utilization and Element Cycling Functions of Hydrothermarchaeota in Hydrothermal Sediment.</title>
        <authorList>
            <person name="Zhou Z."/>
            <person name="Liu Y."/>
            <person name="Xu W."/>
            <person name="Pan J."/>
            <person name="Luo Z.H."/>
            <person name="Li M."/>
        </authorList>
    </citation>
    <scope>NUCLEOTIDE SEQUENCE [LARGE SCALE GENOMIC DNA]</scope>
    <source>
        <strain evidence="7">HyVt-92</strain>
    </source>
</reference>
<keyword evidence="3 6" id="KW-0812">Transmembrane</keyword>
<protein>
    <submittedName>
        <fullName evidence="7">ABC transporter permease</fullName>
    </submittedName>
</protein>
<accession>A0A7V5HZM6</accession>
<feature type="transmembrane region" description="Helical" evidence="6">
    <location>
        <begin position="49"/>
        <end position="68"/>
    </location>
</feature>
<dbReference type="Pfam" id="PF02653">
    <property type="entry name" value="BPD_transp_2"/>
    <property type="match status" value="1"/>
</dbReference>
<dbReference type="AlphaFoldDB" id="A0A7V5HZM6"/>
<keyword evidence="4 6" id="KW-1133">Transmembrane helix</keyword>
<dbReference type="EMBL" id="DRTT01000142">
    <property type="protein sequence ID" value="HHF98855.1"/>
    <property type="molecule type" value="Genomic_DNA"/>
</dbReference>
<feature type="transmembrane region" description="Helical" evidence="6">
    <location>
        <begin position="215"/>
        <end position="238"/>
    </location>
</feature>
<sequence length="327" mass="35043">MSIKRRGRKIEFSSLLMQGSIGVLLALSLLIIFLIIFSNRFLTSTNFFAVSRAFSLWAVIGFSQLFALVIGDLNLSVGAIGGLSAVTAGWLFQSFKFPIWIPVIAGISVGTGCGLVNGLLITRTGINAFVITLGTASVYTGMIFGFTHAIPFSEIPPSFKFIGGGSVFGTVPILFFIMTAIAIFLWFFFTYTVLGRRMLATGGNRDAARLSGINVREVTLLAHLFSGLFAGVSGVLYVARLGSAHPSIGMNWLLTSFAVPIIGGTPLVGGATSILGAVLGAVLITLISNALVLLRVDPFWEQFFLGLILLIAVGIDRVRAVYIERRY</sequence>
<evidence type="ECO:0000313" key="7">
    <source>
        <dbReference type="EMBL" id="HHF98855.1"/>
    </source>
</evidence>
<evidence type="ECO:0000256" key="6">
    <source>
        <dbReference type="SAM" id="Phobius"/>
    </source>
</evidence>
<evidence type="ECO:0000256" key="2">
    <source>
        <dbReference type="ARBA" id="ARBA00022475"/>
    </source>
</evidence>
<name>A0A7V5HZM6_UNCAE</name>
<dbReference type="GO" id="GO:0005886">
    <property type="term" value="C:plasma membrane"/>
    <property type="evidence" value="ECO:0007669"/>
    <property type="project" value="UniProtKB-SubCell"/>
</dbReference>
<feature type="transmembrane region" description="Helical" evidence="6">
    <location>
        <begin position="302"/>
        <end position="322"/>
    </location>
</feature>
<organism evidence="7">
    <name type="scientific">Aerophobetes bacterium</name>
    <dbReference type="NCBI Taxonomy" id="2030807"/>
    <lineage>
        <taxon>Bacteria</taxon>
        <taxon>Candidatus Aerophobota</taxon>
    </lineage>
</organism>
<keyword evidence="2" id="KW-1003">Cell membrane</keyword>
<dbReference type="Proteomes" id="UP000886070">
    <property type="component" value="Unassembled WGS sequence"/>
</dbReference>
<feature type="transmembrane region" description="Helical" evidence="6">
    <location>
        <begin position="75"/>
        <end position="93"/>
    </location>
</feature>
<comment type="subcellular location">
    <subcellularLocation>
        <location evidence="1">Cell membrane</location>
        <topology evidence="1">Multi-pass membrane protein</topology>
    </subcellularLocation>
</comment>
<evidence type="ECO:0000256" key="1">
    <source>
        <dbReference type="ARBA" id="ARBA00004651"/>
    </source>
</evidence>
<comment type="caution">
    <text evidence="7">The sequence shown here is derived from an EMBL/GenBank/DDBJ whole genome shotgun (WGS) entry which is preliminary data.</text>
</comment>
<proteinExistence type="predicted"/>
<evidence type="ECO:0000256" key="5">
    <source>
        <dbReference type="ARBA" id="ARBA00023136"/>
    </source>
</evidence>
<dbReference type="PANTHER" id="PTHR32196:SF72">
    <property type="entry name" value="RIBOSE IMPORT PERMEASE PROTEIN RBSC"/>
    <property type="match status" value="1"/>
</dbReference>
<feature type="transmembrane region" description="Helical" evidence="6">
    <location>
        <begin position="250"/>
        <end position="268"/>
    </location>
</feature>
<evidence type="ECO:0000256" key="4">
    <source>
        <dbReference type="ARBA" id="ARBA00022989"/>
    </source>
</evidence>